<protein>
    <submittedName>
        <fullName evidence="3">Unannotated protein</fullName>
    </submittedName>
</protein>
<dbReference type="CDD" id="cd02440">
    <property type="entry name" value="AdoMet_MTases"/>
    <property type="match status" value="1"/>
</dbReference>
<keyword evidence="1" id="KW-0808">Transferase</keyword>
<dbReference type="EMBL" id="CAEZXE010000021">
    <property type="protein sequence ID" value="CAB4671647.1"/>
    <property type="molecule type" value="Genomic_DNA"/>
</dbReference>
<dbReference type="EMBL" id="CAEZTR010000016">
    <property type="protein sequence ID" value="CAB4569173.1"/>
    <property type="molecule type" value="Genomic_DNA"/>
</dbReference>
<dbReference type="Pfam" id="PF08242">
    <property type="entry name" value="Methyltransf_12"/>
    <property type="match status" value="1"/>
</dbReference>
<dbReference type="InterPro" id="IPR013217">
    <property type="entry name" value="Methyltransf_12"/>
</dbReference>
<sequence length="227" mass="24711">MKPPQSAAAKRARGLWKQSARSARLHTTIRWWTAPFEALEAEVPRSGKIMEVGCGHGMFATFLALSSPERTVVGVDIDAQKIELAQESVRQLRQGEATVSFEHRPSGEILTTEGGWDAIVFADVLYLIAPEHRSRLLSDCVAALAPGGCLIVKEVDTEPRIKALVAQFQEFLATKVLRITDGDALDFPSATDIETLISSDGLTTRVGRLDKGYFHPHCVVVGTKASS</sequence>
<evidence type="ECO:0000313" key="5">
    <source>
        <dbReference type="EMBL" id="CAB4640445.1"/>
    </source>
</evidence>
<dbReference type="PANTHER" id="PTHR43861">
    <property type="entry name" value="TRANS-ACONITATE 2-METHYLTRANSFERASE-RELATED"/>
    <property type="match status" value="1"/>
</dbReference>
<proteinExistence type="predicted"/>
<dbReference type="InterPro" id="IPR029063">
    <property type="entry name" value="SAM-dependent_MTases_sf"/>
</dbReference>
<accession>A0A6J6D287</accession>
<organism evidence="3">
    <name type="scientific">freshwater metagenome</name>
    <dbReference type="NCBI Taxonomy" id="449393"/>
    <lineage>
        <taxon>unclassified sequences</taxon>
        <taxon>metagenomes</taxon>
        <taxon>ecological metagenomes</taxon>
    </lineage>
</organism>
<evidence type="ECO:0000256" key="1">
    <source>
        <dbReference type="ARBA" id="ARBA00022679"/>
    </source>
</evidence>
<dbReference type="PANTHER" id="PTHR43861:SF3">
    <property type="entry name" value="PUTATIVE (AFU_ORTHOLOGUE AFUA_2G14390)-RELATED"/>
    <property type="match status" value="1"/>
</dbReference>
<dbReference type="SUPFAM" id="SSF53335">
    <property type="entry name" value="S-adenosyl-L-methionine-dependent methyltransferases"/>
    <property type="match status" value="1"/>
</dbReference>
<dbReference type="AlphaFoldDB" id="A0A6J6D287"/>
<evidence type="ECO:0000259" key="2">
    <source>
        <dbReference type="Pfam" id="PF08242"/>
    </source>
</evidence>
<name>A0A6J6D287_9ZZZZ</name>
<dbReference type="Gene3D" id="3.40.50.150">
    <property type="entry name" value="Vaccinia Virus protein VP39"/>
    <property type="match status" value="1"/>
</dbReference>
<evidence type="ECO:0000313" key="6">
    <source>
        <dbReference type="EMBL" id="CAB4671647.1"/>
    </source>
</evidence>
<reference evidence="3" key="1">
    <citation type="submission" date="2020-05" db="EMBL/GenBank/DDBJ databases">
        <authorList>
            <person name="Chiriac C."/>
            <person name="Salcher M."/>
            <person name="Ghai R."/>
            <person name="Kavagutti S V."/>
        </authorList>
    </citation>
    <scope>NUCLEOTIDE SEQUENCE</scope>
</reference>
<feature type="domain" description="Methyltransferase type 12" evidence="2">
    <location>
        <begin position="50"/>
        <end position="150"/>
    </location>
</feature>
<evidence type="ECO:0000313" key="4">
    <source>
        <dbReference type="EMBL" id="CAB4569173.1"/>
    </source>
</evidence>
<dbReference type="EMBL" id="CAEZSU010000134">
    <property type="protein sequence ID" value="CAB4556719.1"/>
    <property type="molecule type" value="Genomic_DNA"/>
</dbReference>
<dbReference type="EMBL" id="CAEZVV010000023">
    <property type="protein sequence ID" value="CAB4640445.1"/>
    <property type="molecule type" value="Genomic_DNA"/>
</dbReference>
<dbReference type="GO" id="GO:0016740">
    <property type="term" value="F:transferase activity"/>
    <property type="evidence" value="ECO:0007669"/>
    <property type="project" value="UniProtKB-KW"/>
</dbReference>
<gene>
    <name evidence="3" type="ORF">UFOPK1495_01226</name>
    <name evidence="4" type="ORF">UFOPK1711_00393</name>
    <name evidence="5" type="ORF">UFOPK2143_00600</name>
    <name evidence="6" type="ORF">UFOPK2350_00383</name>
</gene>
<evidence type="ECO:0000313" key="3">
    <source>
        <dbReference type="EMBL" id="CAB4556719.1"/>
    </source>
</evidence>